<evidence type="ECO:0000259" key="5">
    <source>
        <dbReference type="Pfam" id="PF00171"/>
    </source>
</evidence>
<accession>A0A931ACK1</accession>
<evidence type="ECO:0000313" key="7">
    <source>
        <dbReference type="Proteomes" id="UP000605361"/>
    </source>
</evidence>
<evidence type="ECO:0000256" key="1">
    <source>
        <dbReference type="ARBA" id="ARBA00009986"/>
    </source>
</evidence>
<dbReference type="SUPFAM" id="SSF53720">
    <property type="entry name" value="ALDH-like"/>
    <property type="match status" value="1"/>
</dbReference>
<dbReference type="PROSITE" id="PS00070">
    <property type="entry name" value="ALDEHYDE_DEHYDR_CYS"/>
    <property type="match status" value="1"/>
</dbReference>
<sequence length="493" mass="52301">MPLLPDTQVHSPEWAGRDWRMLIDGEWVEADGEREVLDPGTGKVIAVVPEATIARTDAAVDAARRSFDSGAWHRRPPEERARVLWRIADLLEARADEIALVEALNQGGPHRNIRNGSVPEAARIFRYYAGWADKVAGRALTLQRPGMDLHAYTLRSPVGVVALITPWNAPLLMATWKVAPALAAGCSCVLKPAELTPLTAIMLGEIAQEAGLPDGVLNIVTGDGAVVGARLAEHPKVDKVAFTGSTSVGRSIVHAATGNLKKVSLELGGKSPVLVFDNADVEEAVNGAAAAIFSNAGQVCTAGSRLFVHEDLYDDVVAGVARRAESLKVGYSFDPLSEMGPLISEGQRETVMGYIESGISEGASVVAGGHSGGPGFFVEPTVLGDARPEMRAVREEIFGPVVAAMRFTTIEEAVTAANDSPYGLAASVWTRDVKTAHRVASQLRAGRVGINVHGLPDVTMPTGGFKESGWGRELGPEGLDLFLETTSVFTKLT</sequence>
<dbReference type="InterPro" id="IPR015590">
    <property type="entry name" value="Aldehyde_DH_dom"/>
</dbReference>
<dbReference type="Pfam" id="PF00171">
    <property type="entry name" value="Aldedh"/>
    <property type="match status" value="1"/>
</dbReference>
<keyword evidence="2 4" id="KW-0560">Oxidoreductase</keyword>
<name>A0A931ACK1_9ACTN</name>
<dbReference type="FunFam" id="3.40.309.10:FF:000012">
    <property type="entry name" value="Betaine aldehyde dehydrogenase"/>
    <property type="match status" value="1"/>
</dbReference>
<proteinExistence type="inferred from homology"/>
<dbReference type="InterPro" id="IPR029510">
    <property type="entry name" value="Ald_DH_CS_GLU"/>
</dbReference>
<dbReference type="InterPro" id="IPR016161">
    <property type="entry name" value="Ald_DH/histidinol_DH"/>
</dbReference>
<protein>
    <submittedName>
        <fullName evidence="6">Aldehyde dehydrogenase family protein</fullName>
    </submittedName>
</protein>
<comment type="caution">
    <text evidence="6">The sequence shown here is derived from an EMBL/GenBank/DDBJ whole genome shotgun (WGS) entry which is preliminary data.</text>
</comment>
<feature type="domain" description="Aldehyde dehydrogenase" evidence="5">
    <location>
        <begin position="27"/>
        <end position="488"/>
    </location>
</feature>
<dbReference type="PROSITE" id="PS00687">
    <property type="entry name" value="ALDEHYDE_DEHYDR_GLU"/>
    <property type="match status" value="1"/>
</dbReference>
<evidence type="ECO:0000256" key="4">
    <source>
        <dbReference type="RuleBase" id="RU003345"/>
    </source>
</evidence>
<dbReference type="EMBL" id="JADOGI010000050">
    <property type="protein sequence ID" value="MBF8187679.1"/>
    <property type="molecule type" value="Genomic_DNA"/>
</dbReference>
<dbReference type="Gene3D" id="3.40.605.10">
    <property type="entry name" value="Aldehyde Dehydrogenase, Chain A, domain 1"/>
    <property type="match status" value="1"/>
</dbReference>
<evidence type="ECO:0000313" key="6">
    <source>
        <dbReference type="EMBL" id="MBF8187679.1"/>
    </source>
</evidence>
<dbReference type="FunFam" id="3.40.605.10:FF:000007">
    <property type="entry name" value="NAD/NADP-dependent betaine aldehyde dehydrogenase"/>
    <property type="match status" value="1"/>
</dbReference>
<keyword evidence="7" id="KW-1185">Reference proteome</keyword>
<organism evidence="6 7">
    <name type="scientific">Nonomuraea cypriaca</name>
    <dbReference type="NCBI Taxonomy" id="1187855"/>
    <lineage>
        <taxon>Bacteria</taxon>
        <taxon>Bacillati</taxon>
        <taxon>Actinomycetota</taxon>
        <taxon>Actinomycetes</taxon>
        <taxon>Streptosporangiales</taxon>
        <taxon>Streptosporangiaceae</taxon>
        <taxon>Nonomuraea</taxon>
    </lineage>
</organism>
<gene>
    <name evidence="6" type="ORF">ITP53_18440</name>
</gene>
<dbReference type="Proteomes" id="UP000605361">
    <property type="component" value="Unassembled WGS sequence"/>
</dbReference>
<dbReference type="AlphaFoldDB" id="A0A931ACK1"/>
<dbReference type="PANTHER" id="PTHR11699">
    <property type="entry name" value="ALDEHYDE DEHYDROGENASE-RELATED"/>
    <property type="match status" value="1"/>
</dbReference>
<comment type="similarity">
    <text evidence="1 4">Belongs to the aldehyde dehydrogenase family.</text>
</comment>
<evidence type="ECO:0000256" key="3">
    <source>
        <dbReference type="PROSITE-ProRule" id="PRU10007"/>
    </source>
</evidence>
<dbReference type="InterPro" id="IPR016162">
    <property type="entry name" value="Ald_DH_N"/>
</dbReference>
<dbReference type="GO" id="GO:0016620">
    <property type="term" value="F:oxidoreductase activity, acting on the aldehyde or oxo group of donors, NAD or NADP as acceptor"/>
    <property type="evidence" value="ECO:0007669"/>
    <property type="project" value="InterPro"/>
</dbReference>
<evidence type="ECO:0000256" key="2">
    <source>
        <dbReference type="ARBA" id="ARBA00023002"/>
    </source>
</evidence>
<dbReference type="Gene3D" id="3.40.309.10">
    <property type="entry name" value="Aldehyde Dehydrogenase, Chain A, domain 2"/>
    <property type="match status" value="1"/>
</dbReference>
<feature type="active site" evidence="3">
    <location>
        <position position="266"/>
    </location>
</feature>
<dbReference type="InterPro" id="IPR016160">
    <property type="entry name" value="Ald_DH_CS_CYS"/>
</dbReference>
<dbReference type="InterPro" id="IPR016163">
    <property type="entry name" value="Ald_DH_C"/>
</dbReference>
<reference evidence="6" key="1">
    <citation type="submission" date="2020-11" db="EMBL/GenBank/DDBJ databases">
        <title>Whole-genome analyses of Nonomuraea sp. K274.</title>
        <authorList>
            <person name="Veyisoglu A."/>
        </authorList>
    </citation>
    <scope>NUCLEOTIDE SEQUENCE</scope>
    <source>
        <strain evidence="6">K274</strain>
    </source>
</reference>